<evidence type="ECO:0000256" key="1">
    <source>
        <dbReference type="SAM" id="SignalP"/>
    </source>
</evidence>
<reference evidence="3" key="3">
    <citation type="submission" date="2016-06" db="UniProtKB">
        <authorList>
            <consortium name="WormBaseParasite"/>
        </authorList>
    </citation>
    <scope>IDENTIFICATION</scope>
</reference>
<name>A0A183CHF8_GLOPA</name>
<reference evidence="2" key="2">
    <citation type="submission" date="2014-05" db="EMBL/GenBank/DDBJ databases">
        <title>The genome and life-stage specific transcriptomes of Globodera pallida elucidate key aspects of plant parasitism by a cyst nematode.</title>
        <authorList>
            <person name="Cotton J.A."/>
            <person name="Lilley C.J."/>
            <person name="Jones L.M."/>
            <person name="Kikuchi T."/>
            <person name="Reid A.J."/>
            <person name="Thorpe P."/>
            <person name="Tsai I.J."/>
            <person name="Beasley H."/>
            <person name="Blok V."/>
            <person name="Cock P.J.A."/>
            <person name="Van den Akker S.E."/>
            <person name="Holroyd N."/>
            <person name="Hunt M."/>
            <person name="Mantelin S."/>
            <person name="Naghra H."/>
            <person name="Pain A."/>
            <person name="Palomares-Rius J.E."/>
            <person name="Zarowiecki M."/>
            <person name="Berriman M."/>
            <person name="Jones J.T."/>
            <person name="Urwin P.E."/>
        </authorList>
    </citation>
    <scope>NUCLEOTIDE SEQUENCE [LARGE SCALE GENOMIC DNA]</scope>
    <source>
        <strain evidence="2">Lindley</strain>
    </source>
</reference>
<proteinExistence type="predicted"/>
<accession>A0A183CHF8</accession>
<protein>
    <submittedName>
        <fullName evidence="3">DB domain-containing protein</fullName>
    </submittedName>
</protein>
<keyword evidence="2" id="KW-1185">Reference proteome</keyword>
<feature type="chain" id="PRO_5008147611" evidence="1">
    <location>
        <begin position="26"/>
        <end position="171"/>
    </location>
</feature>
<keyword evidence="1" id="KW-0732">Signal</keyword>
<evidence type="ECO:0000313" key="3">
    <source>
        <dbReference type="WBParaSite" id="GPLIN_001231400"/>
    </source>
</evidence>
<reference evidence="2" key="1">
    <citation type="submission" date="2013-12" db="EMBL/GenBank/DDBJ databases">
        <authorList>
            <person name="Aslett M."/>
        </authorList>
    </citation>
    <scope>NUCLEOTIDE SEQUENCE [LARGE SCALE GENOMIC DNA]</scope>
    <source>
        <strain evidence="2">Lindley</strain>
    </source>
</reference>
<feature type="signal peptide" evidence="1">
    <location>
        <begin position="1"/>
        <end position="25"/>
    </location>
</feature>
<organism evidence="2 3">
    <name type="scientific">Globodera pallida</name>
    <name type="common">Potato cyst nematode worm</name>
    <name type="synonym">Heterodera pallida</name>
    <dbReference type="NCBI Taxonomy" id="36090"/>
    <lineage>
        <taxon>Eukaryota</taxon>
        <taxon>Metazoa</taxon>
        <taxon>Ecdysozoa</taxon>
        <taxon>Nematoda</taxon>
        <taxon>Chromadorea</taxon>
        <taxon>Rhabditida</taxon>
        <taxon>Tylenchina</taxon>
        <taxon>Tylenchomorpha</taxon>
        <taxon>Tylenchoidea</taxon>
        <taxon>Heteroderidae</taxon>
        <taxon>Heteroderinae</taxon>
        <taxon>Globodera</taxon>
    </lineage>
</organism>
<dbReference type="AlphaFoldDB" id="A0A183CHF8"/>
<dbReference type="Proteomes" id="UP000050741">
    <property type="component" value="Unassembled WGS sequence"/>
</dbReference>
<dbReference type="WBParaSite" id="GPLIN_001231400">
    <property type="protein sequence ID" value="GPLIN_001231400"/>
    <property type="gene ID" value="GPLIN_001231400"/>
</dbReference>
<sequence length="171" mass="19136">MDVSKFVVVAFALLTALAFPGFSCGDDSALTPCEIVKEKCTRTRNHFGKCFPDEGSKGDACCAENFGLKCAEEMTIEEGMAVDPVFAQAIKCELRAHPNLQSYIDCLPDKSECNMCDRKAWEEADRRDILECPRNVQCLLREIPDLDSLRKCFVKYDRARGDKEAEAKCGF</sequence>
<evidence type="ECO:0000313" key="2">
    <source>
        <dbReference type="Proteomes" id="UP000050741"/>
    </source>
</evidence>